<proteinExistence type="predicted"/>
<accession>A0A0F9TI00</accession>
<dbReference type="PROSITE" id="PS51296">
    <property type="entry name" value="RIESKE"/>
    <property type="match status" value="1"/>
</dbReference>
<evidence type="ECO:0000259" key="1">
    <source>
        <dbReference type="PROSITE" id="PS51296"/>
    </source>
</evidence>
<sequence>MARRRDDLPLDVQQALADAEKMMAADLSRNIHSVGFGKRTLDGQPDLRGHGVIFTVAIKGDRDCIQSMSIPRTLGDGMVSTDVIQAPPAEIELLRESDFLTRFMRDPGGQNRNCHNTPIPGGVEIQPTGQRWVGTLGCKVVRIAKDGSLRHGAITNWHVATGEVGQRMVQHGGSSEWFGEVASSPGIVFGGTNYVDLAVLDIQRTDGPYAPITHTVKPEQLTLGSYSKEISEGGVGTVVARDGRTLGRIIDGRCSQIGATVRVGYGGGKVALFKDQFVCTRQGGEFSASGDSGSMVFEYPAMRPFGLLFAGGTGTTIVSPAEYVIELGRVHSFQ</sequence>
<organism evidence="2">
    <name type="scientific">marine sediment metagenome</name>
    <dbReference type="NCBI Taxonomy" id="412755"/>
    <lineage>
        <taxon>unclassified sequences</taxon>
        <taxon>metagenomes</taxon>
        <taxon>ecological metagenomes</taxon>
    </lineage>
</organism>
<dbReference type="AlphaFoldDB" id="A0A0F9TI00"/>
<comment type="caution">
    <text evidence="2">The sequence shown here is derived from an EMBL/GenBank/DDBJ whole genome shotgun (WGS) entry which is preliminary data.</text>
</comment>
<name>A0A0F9TI00_9ZZZZ</name>
<gene>
    <name evidence="2" type="ORF">LCGC14_0326370</name>
</gene>
<feature type="domain" description="Rieske" evidence="1">
    <location>
        <begin position="213"/>
        <end position="310"/>
    </location>
</feature>
<evidence type="ECO:0000313" key="2">
    <source>
        <dbReference type="EMBL" id="KKN80830.1"/>
    </source>
</evidence>
<dbReference type="InterPro" id="IPR017941">
    <property type="entry name" value="Rieske_2Fe-2S"/>
</dbReference>
<dbReference type="GO" id="GO:0051537">
    <property type="term" value="F:2 iron, 2 sulfur cluster binding"/>
    <property type="evidence" value="ECO:0007669"/>
    <property type="project" value="InterPro"/>
</dbReference>
<reference evidence="2" key="1">
    <citation type="journal article" date="2015" name="Nature">
        <title>Complex archaea that bridge the gap between prokaryotes and eukaryotes.</title>
        <authorList>
            <person name="Spang A."/>
            <person name="Saw J.H."/>
            <person name="Jorgensen S.L."/>
            <person name="Zaremba-Niedzwiedzka K."/>
            <person name="Martijn J."/>
            <person name="Lind A.E."/>
            <person name="van Eijk R."/>
            <person name="Schleper C."/>
            <person name="Guy L."/>
            <person name="Ettema T.J."/>
        </authorList>
    </citation>
    <scope>NUCLEOTIDE SEQUENCE</scope>
</reference>
<protein>
    <recommendedName>
        <fullName evidence="1">Rieske domain-containing protein</fullName>
    </recommendedName>
</protein>
<dbReference type="EMBL" id="LAZR01000225">
    <property type="protein sequence ID" value="KKN80830.1"/>
    <property type="molecule type" value="Genomic_DNA"/>
</dbReference>